<evidence type="ECO:0000256" key="2">
    <source>
        <dbReference type="ARBA" id="ARBA00009477"/>
    </source>
</evidence>
<dbReference type="PANTHER" id="PTHR30469:SF36">
    <property type="entry name" value="BLL3903 PROTEIN"/>
    <property type="match status" value="1"/>
</dbReference>
<evidence type="ECO:0000313" key="11">
    <source>
        <dbReference type="EMBL" id="MDQ7247514.1"/>
    </source>
</evidence>
<dbReference type="PANTHER" id="PTHR30469">
    <property type="entry name" value="MULTIDRUG RESISTANCE PROTEIN MDTA"/>
    <property type="match status" value="1"/>
</dbReference>
<name>A0ABU0YII7_9PROT</name>
<evidence type="ECO:0000259" key="8">
    <source>
        <dbReference type="Pfam" id="PF25917"/>
    </source>
</evidence>
<dbReference type="NCBIfam" id="TIGR01730">
    <property type="entry name" value="RND_mfp"/>
    <property type="match status" value="1"/>
</dbReference>
<keyword evidence="12" id="KW-1185">Reference proteome</keyword>
<dbReference type="Pfam" id="PF25967">
    <property type="entry name" value="RND-MFP_C"/>
    <property type="match status" value="1"/>
</dbReference>
<accession>A0ABU0YII7</accession>
<dbReference type="Pfam" id="PF25876">
    <property type="entry name" value="HH_MFP_RND"/>
    <property type="match status" value="1"/>
</dbReference>
<keyword evidence="6" id="KW-0472">Membrane</keyword>
<dbReference type="Gene3D" id="2.40.50.100">
    <property type="match status" value="1"/>
</dbReference>
<dbReference type="Pfam" id="PF25944">
    <property type="entry name" value="Beta-barrel_RND"/>
    <property type="match status" value="1"/>
</dbReference>
<feature type="domain" description="Multidrug resistance protein MdtA-like barrel-sandwich hybrid" evidence="8">
    <location>
        <begin position="71"/>
        <end position="211"/>
    </location>
</feature>
<dbReference type="InterPro" id="IPR058625">
    <property type="entry name" value="MdtA-like_BSH"/>
</dbReference>
<keyword evidence="3" id="KW-0813">Transport</keyword>
<comment type="similarity">
    <text evidence="2">Belongs to the membrane fusion protein (MFP) (TC 8.A.1) family.</text>
</comment>
<evidence type="ECO:0000256" key="4">
    <source>
        <dbReference type="ARBA" id="ARBA00022475"/>
    </source>
</evidence>
<dbReference type="Gene3D" id="2.40.420.20">
    <property type="match status" value="1"/>
</dbReference>
<dbReference type="Gene3D" id="1.10.287.470">
    <property type="entry name" value="Helix hairpin bin"/>
    <property type="match status" value="1"/>
</dbReference>
<comment type="subcellular location">
    <subcellularLocation>
        <location evidence="1">Cell membrane</location>
    </subcellularLocation>
</comment>
<evidence type="ECO:0000259" key="7">
    <source>
        <dbReference type="Pfam" id="PF25876"/>
    </source>
</evidence>
<protein>
    <submittedName>
        <fullName evidence="11">Efflux RND transporter periplasmic adaptor subunit</fullName>
    </submittedName>
</protein>
<dbReference type="Gene3D" id="2.40.30.170">
    <property type="match status" value="1"/>
</dbReference>
<evidence type="ECO:0000313" key="12">
    <source>
        <dbReference type="Proteomes" id="UP001230156"/>
    </source>
</evidence>
<evidence type="ECO:0000256" key="6">
    <source>
        <dbReference type="ARBA" id="ARBA00023136"/>
    </source>
</evidence>
<dbReference type="Pfam" id="PF25917">
    <property type="entry name" value="BSH_RND"/>
    <property type="match status" value="1"/>
</dbReference>
<feature type="domain" description="Multidrug resistance protein MdtA-like beta-barrel" evidence="9">
    <location>
        <begin position="216"/>
        <end position="296"/>
    </location>
</feature>
<comment type="caution">
    <text evidence="11">The sequence shown here is derived from an EMBL/GenBank/DDBJ whole genome shotgun (WGS) entry which is preliminary data.</text>
</comment>
<dbReference type="SUPFAM" id="SSF111369">
    <property type="entry name" value="HlyD-like secretion proteins"/>
    <property type="match status" value="1"/>
</dbReference>
<evidence type="ECO:0000256" key="3">
    <source>
        <dbReference type="ARBA" id="ARBA00022448"/>
    </source>
</evidence>
<feature type="domain" description="Multidrug resistance protein MdtA-like C-terminal permuted SH3" evidence="10">
    <location>
        <begin position="302"/>
        <end position="360"/>
    </location>
</feature>
<dbReference type="InterPro" id="IPR058624">
    <property type="entry name" value="MdtA-like_HH"/>
</dbReference>
<dbReference type="EMBL" id="JAUYVI010000002">
    <property type="protein sequence ID" value="MDQ7247514.1"/>
    <property type="molecule type" value="Genomic_DNA"/>
</dbReference>
<organism evidence="11 12">
    <name type="scientific">Dongia sedimenti</name>
    <dbReference type="NCBI Taxonomy" id="3064282"/>
    <lineage>
        <taxon>Bacteria</taxon>
        <taxon>Pseudomonadati</taxon>
        <taxon>Pseudomonadota</taxon>
        <taxon>Alphaproteobacteria</taxon>
        <taxon>Rhodospirillales</taxon>
        <taxon>Dongiaceae</taxon>
        <taxon>Dongia</taxon>
    </lineage>
</organism>
<dbReference type="Proteomes" id="UP001230156">
    <property type="component" value="Unassembled WGS sequence"/>
</dbReference>
<evidence type="ECO:0000256" key="5">
    <source>
        <dbReference type="ARBA" id="ARBA00022519"/>
    </source>
</evidence>
<evidence type="ECO:0000256" key="1">
    <source>
        <dbReference type="ARBA" id="ARBA00004236"/>
    </source>
</evidence>
<reference evidence="12" key="1">
    <citation type="submission" date="2023-08" db="EMBL/GenBank/DDBJ databases">
        <title>Rhodospirillaceae gen. nov., a novel taxon isolated from the Yangtze River Yuezi River estuary sludge.</title>
        <authorList>
            <person name="Ruan L."/>
        </authorList>
    </citation>
    <scope>NUCLEOTIDE SEQUENCE [LARGE SCALE GENOMIC DNA]</scope>
    <source>
        <strain evidence="12">R-7</strain>
    </source>
</reference>
<dbReference type="InterPro" id="IPR006143">
    <property type="entry name" value="RND_pump_MFP"/>
</dbReference>
<evidence type="ECO:0000259" key="10">
    <source>
        <dbReference type="Pfam" id="PF25967"/>
    </source>
</evidence>
<evidence type="ECO:0000259" key="9">
    <source>
        <dbReference type="Pfam" id="PF25944"/>
    </source>
</evidence>
<feature type="domain" description="Multidrug resistance protein MdtA-like alpha-helical hairpin" evidence="7">
    <location>
        <begin position="110"/>
        <end position="179"/>
    </location>
</feature>
<sequence length="393" mass="41488">MRARLLLTVVVVAALGGGGFFLYSQQHGRAAQAPAADRAAKAVPVTVTAVEQKPAPLQIRTVGRVQTLASVAVRSRIDGLIANVAVTDGQEVKAGDELFRIDDREAQAALKLAQANLGKDQASLSNAKRQVDRLTPLAAKNFTTKQDYDAATTLVETLQATMAANQAAIDAAKVTLSYTVIRAPISGRIGTVALKLGNSVRAADSTPLVTINQLQPILVAFSIPQESMGELQRALAVGKVPVTATIPDSTVPVQQGEVSYVENAIDPATNTLSVKAQFPNTDEFLWPSQFVNVVMTIRVDPNAIVVPAAAIQLNQDGSYAWLVKPDATVEMRRVKVARQIGNEMVIEGDLKPGDQVVTEGQLRLENGTKVEVTGTAAPEADATTPSTSVSVGQ</sequence>
<keyword evidence="4" id="KW-1003">Cell membrane</keyword>
<dbReference type="RefSeq" id="WP_379954917.1">
    <property type="nucleotide sequence ID" value="NZ_JAUYVI010000002.1"/>
</dbReference>
<keyword evidence="5" id="KW-0997">Cell inner membrane</keyword>
<dbReference type="InterPro" id="IPR058627">
    <property type="entry name" value="MdtA-like_C"/>
</dbReference>
<dbReference type="InterPro" id="IPR058626">
    <property type="entry name" value="MdtA-like_b-barrel"/>
</dbReference>
<proteinExistence type="inferred from homology"/>
<gene>
    <name evidence="11" type="ORF">Q8A70_07535</name>
</gene>